<dbReference type="PANTHER" id="PTHR35458:SF8">
    <property type="entry name" value="SLR0650 PROTEIN"/>
    <property type="match status" value="1"/>
</dbReference>
<gene>
    <name evidence="2" type="ORF">CEE36_01975</name>
</gene>
<dbReference type="Proteomes" id="UP000317778">
    <property type="component" value="Unassembled WGS sequence"/>
</dbReference>
<comment type="caution">
    <text evidence="2">The sequence shown here is derived from an EMBL/GenBank/DDBJ whole genome shotgun (WGS) entry which is preliminary data.</text>
</comment>
<dbReference type="EMBL" id="NJBO01000002">
    <property type="protein sequence ID" value="TKJ43907.1"/>
    <property type="molecule type" value="Genomic_DNA"/>
</dbReference>
<proteinExistence type="predicted"/>
<dbReference type="PANTHER" id="PTHR35458">
    <property type="entry name" value="SLR0755 PROTEIN"/>
    <property type="match status" value="1"/>
</dbReference>
<dbReference type="GO" id="GO:0004540">
    <property type="term" value="F:RNA nuclease activity"/>
    <property type="evidence" value="ECO:0007669"/>
    <property type="project" value="InterPro"/>
</dbReference>
<accession>A0A532VAA0</accession>
<evidence type="ECO:0000259" key="1">
    <source>
        <dbReference type="Pfam" id="PF01936"/>
    </source>
</evidence>
<dbReference type="InterPro" id="IPR021139">
    <property type="entry name" value="NYN"/>
</dbReference>
<dbReference type="AlphaFoldDB" id="A0A532VAA0"/>
<organism evidence="2 3">
    <name type="scientific">candidate division TA06 bacterium B3_TA06</name>
    <dbReference type="NCBI Taxonomy" id="2012487"/>
    <lineage>
        <taxon>Bacteria</taxon>
        <taxon>Bacteria division TA06</taxon>
    </lineage>
</organism>
<feature type="domain" description="NYN" evidence="1">
    <location>
        <begin position="13"/>
        <end position="194"/>
    </location>
</feature>
<sequence>MMLERSGKKEMVRVAVFYDGGYLNEVSNYYKFYHQRQSRISIHGIHEFIRQRVAEKEGVDAARVHIVEAHYFRGRFSAEAADQAGKLKAERMFDDVLIRAGVVQHYLPVDERSFRPQEKGIDVWLSLEAFDLAVHKKLDVVALLGCDGDYVPLVRKLNGIGTRALLLAWDFQYTMPDGNERETRTSRALINEATYPLMMHEEIDEAIAKGDASIDILFID</sequence>
<dbReference type="Gene3D" id="3.40.50.1010">
    <property type="entry name" value="5'-nuclease"/>
    <property type="match status" value="1"/>
</dbReference>
<evidence type="ECO:0000313" key="3">
    <source>
        <dbReference type="Proteomes" id="UP000317778"/>
    </source>
</evidence>
<name>A0A532VAA0_UNCT6</name>
<dbReference type="Pfam" id="PF01936">
    <property type="entry name" value="NYN"/>
    <property type="match status" value="1"/>
</dbReference>
<protein>
    <recommendedName>
        <fullName evidence="1">NYN domain-containing protein</fullName>
    </recommendedName>
</protein>
<evidence type="ECO:0000313" key="2">
    <source>
        <dbReference type="EMBL" id="TKJ43907.1"/>
    </source>
</evidence>
<reference evidence="2 3" key="1">
    <citation type="submission" date="2017-06" db="EMBL/GenBank/DDBJ databases">
        <title>Novel microbial phyla capable of carbon fixation and sulfur reduction in deep-sea sediments.</title>
        <authorList>
            <person name="Huang J."/>
            <person name="Baker B."/>
            <person name="Wang Y."/>
        </authorList>
    </citation>
    <scope>NUCLEOTIDE SEQUENCE [LARGE SCALE GENOMIC DNA]</scope>
    <source>
        <strain evidence="2">B3_TA06</strain>
    </source>
</reference>
<dbReference type="InterPro" id="IPR047140">
    <property type="entry name" value="LabA"/>
</dbReference>